<evidence type="ECO:0008006" key="4">
    <source>
        <dbReference type="Google" id="ProtNLM"/>
    </source>
</evidence>
<keyword evidence="3" id="KW-1185">Reference proteome</keyword>
<dbReference type="RefSeq" id="WP_124539290.1">
    <property type="nucleotide sequence ID" value="NZ_QUSW01000001.1"/>
</dbReference>
<dbReference type="OrthoDB" id="9152557at2"/>
<feature type="chain" id="PRO_5018018567" description="Lipoprotein" evidence="1">
    <location>
        <begin position="27"/>
        <end position="191"/>
    </location>
</feature>
<dbReference type="AlphaFoldDB" id="A0A3N7HW39"/>
<sequence>MKQAIRTAAACAVLAFVAGLAGCQKASEAVTEKAMEKSMEAQMKKDGATEAKVDLSSGTIKSVTVDKDGTKKEFEMGNASAVSEADLGLPFYPGAKIDNSHVMKVVNNNEMGMMVPLETTDSPEKAAAFYRERLKAMSSGRQFMDMAEGSSTTLMLVNEAKSEVIQVMVSAGKNGEAATSILLNVSRKKPA</sequence>
<organism evidence="2 3">
    <name type="scientific">Piscinibacter terrae</name>
    <dbReference type="NCBI Taxonomy" id="2496871"/>
    <lineage>
        <taxon>Bacteria</taxon>
        <taxon>Pseudomonadati</taxon>
        <taxon>Pseudomonadota</taxon>
        <taxon>Betaproteobacteria</taxon>
        <taxon>Burkholderiales</taxon>
        <taxon>Sphaerotilaceae</taxon>
        <taxon>Piscinibacter</taxon>
    </lineage>
</organism>
<name>A0A3N7HW39_9BURK</name>
<proteinExistence type="predicted"/>
<comment type="caution">
    <text evidence="2">The sequence shown here is derived from an EMBL/GenBank/DDBJ whole genome shotgun (WGS) entry which is preliminary data.</text>
</comment>
<accession>A0A3N7HW39</accession>
<dbReference type="EMBL" id="QUSW01000001">
    <property type="protein sequence ID" value="RQP26600.1"/>
    <property type="molecule type" value="Genomic_DNA"/>
</dbReference>
<evidence type="ECO:0000313" key="3">
    <source>
        <dbReference type="Proteomes" id="UP000267464"/>
    </source>
</evidence>
<keyword evidence="1" id="KW-0732">Signal</keyword>
<evidence type="ECO:0000313" key="2">
    <source>
        <dbReference type="EMBL" id="RQP26600.1"/>
    </source>
</evidence>
<gene>
    <name evidence="2" type="ORF">DZC73_06265</name>
</gene>
<reference evidence="2 3" key="1">
    <citation type="submission" date="2018-08" db="EMBL/GenBank/DDBJ databases">
        <authorList>
            <person name="Khan S.A."/>
            <person name="Jeon C.O."/>
            <person name="Chun B.H."/>
            <person name="Jeong S.E."/>
        </authorList>
    </citation>
    <scope>NUCLEOTIDE SEQUENCE [LARGE SCALE GENOMIC DNA]</scope>
    <source>
        <strain evidence="2 3">S-16</strain>
    </source>
</reference>
<evidence type="ECO:0000256" key="1">
    <source>
        <dbReference type="SAM" id="SignalP"/>
    </source>
</evidence>
<dbReference type="Proteomes" id="UP000267464">
    <property type="component" value="Unassembled WGS sequence"/>
</dbReference>
<protein>
    <recommendedName>
        <fullName evidence="4">Lipoprotein</fullName>
    </recommendedName>
</protein>
<dbReference type="PROSITE" id="PS51257">
    <property type="entry name" value="PROKAR_LIPOPROTEIN"/>
    <property type="match status" value="1"/>
</dbReference>
<feature type="signal peptide" evidence="1">
    <location>
        <begin position="1"/>
        <end position="26"/>
    </location>
</feature>
<reference evidence="2 3" key="2">
    <citation type="submission" date="2018-12" db="EMBL/GenBank/DDBJ databases">
        <title>Rhizobacter gummiphilus sp. nov., a rubber-degrading bacterium isolated from the soil of a botanical garden in Japan.</title>
        <authorList>
            <person name="Shunsuke S.S."/>
        </authorList>
    </citation>
    <scope>NUCLEOTIDE SEQUENCE [LARGE SCALE GENOMIC DNA]</scope>
    <source>
        <strain evidence="2 3">S-16</strain>
    </source>
</reference>